<dbReference type="InterPro" id="IPR002156">
    <property type="entry name" value="RNaseH_domain"/>
</dbReference>
<dbReference type="GO" id="GO:0003676">
    <property type="term" value="F:nucleic acid binding"/>
    <property type="evidence" value="ECO:0007669"/>
    <property type="project" value="InterPro"/>
</dbReference>
<reference evidence="2" key="2">
    <citation type="submission" date="2013-05" db="EMBL/GenBank/DDBJ databases">
        <authorList>
            <person name="Carter J.-M."/>
            <person name="Baker S.C."/>
            <person name="Pink R."/>
            <person name="Carter D.R.F."/>
            <person name="Collins A."/>
            <person name="Tomlin J."/>
            <person name="Gibbs M."/>
            <person name="Breuker C.J."/>
        </authorList>
    </citation>
    <scope>NUCLEOTIDE SEQUENCE</scope>
    <source>
        <tissue evidence="2">Ovary</tissue>
    </source>
</reference>
<dbReference type="PROSITE" id="PS50879">
    <property type="entry name" value="RNASE_H_1"/>
    <property type="match status" value="1"/>
</dbReference>
<protein>
    <recommendedName>
        <fullName evidence="1">RNase H type-1 domain-containing protein</fullName>
    </recommendedName>
</protein>
<evidence type="ECO:0000313" key="2">
    <source>
        <dbReference type="EMBL" id="JAA87481.1"/>
    </source>
</evidence>
<name>S4P6E4_9NEOP</name>
<feature type="domain" description="RNase H type-1" evidence="1">
    <location>
        <begin position="1"/>
        <end position="23"/>
    </location>
</feature>
<reference evidence="2" key="1">
    <citation type="journal article" date="2013" name="BMC Genomics">
        <title>Unscrambling butterfly oogenesis.</title>
        <authorList>
            <person name="Carter J.M."/>
            <person name="Baker S.C."/>
            <person name="Pink R."/>
            <person name="Carter D.R."/>
            <person name="Collins A."/>
            <person name="Tomlin J."/>
            <person name="Gibbs M."/>
            <person name="Breuker C.J."/>
        </authorList>
    </citation>
    <scope>NUCLEOTIDE SEQUENCE</scope>
    <source>
        <tissue evidence="2">Ovary</tissue>
    </source>
</reference>
<dbReference type="AlphaFoldDB" id="S4P6E4"/>
<feature type="non-terminal residue" evidence="2">
    <location>
        <position position="1"/>
    </location>
</feature>
<evidence type="ECO:0000259" key="1">
    <source>
        <dbReference type="PROSITE" id="PS50879"/>
    </source>
</evidence>
<dbReference type="EMBL" id="GAIX01005079">
    <property type="protein sequence ID" value="JAA87481.1"/>
    <property type="molecule type" value="Transcribed_RNA"/>
</dbReference>
<sequence length="143" mass="16187">WIPSHSGIPGNETADSCAKTAVESGSLDHFKNSSQDLCTLAKTYMETAWKIFWNDSKLVKGKFYATIQQNIPRQPWFCHSRSTNRWTSSTISRLRLGHASTPVHLAKLRIRDNSICECGLDEGTITHIIFNCPKLTYPLYDVL</sequence>
<accession>S4P6E4</accession>
<organism evidence="2">
    <name type="scientific">Pararge aegeria</name>
    <name type="common">speckled wood butterfly</name>
    <dbReference type="NCBI Taxonomy" id="116150"/>
    <lineage>
        <taxon>Eukaryota</taxon>
        <taxon>Metazoa</taxon>
        <taxon>Ecdysozoa</taxon>
        <taxon>Arthropoda</taxon>
        <taxon>Hexapoda</taxon>
        <taxon>Insecta</taxon>
        <taxon>Pterygota</taxon>
        <taxon>Neoptera</taxon>
        <taxon>Endopterygota</taxon>
        <taxon>Lepidoptera</taxon>
        <taxon>Glossata</taxon>
        <taxon>Ditrysia</taxon>
        <taxon>Papilionoidea</taxon>
        <taxon>Nymphalidae</taxon>
        <taxon>Satyrinae</taxon>
        <taxon>Satyrini</taxon>
        <taxon>Parargina</taxon>
        <taxon>Pararge</taxon>
    </lineage>
</organism>
<dbReference type="GO" id="GO:0004523">
    <property type="term" value="F:RNA-DNA hybrid ribonuclease activity"/>
    <property type="evidence" value="ECO:0007669"/>
    <property type="project" value="InterPro"/>
</dbReference>
<proteinExistence type="predicted"/>
<feature type="non-terminal residue" evidence="2">
    <location>
        <position position="143"/>
    </location>
</feature>